<evidence type="ECO:0000313" key="2">
    <source>
        <dbReference type="Proteomes" id="UP000248534"/>
    </source>
</evidence>
<name>A0A2X3YJH8_STRSA</name>
<dbReference type="AlphaFoldDB" id="A0A2X3YJH8"/>
<proteinExistence type="predicted"/>
<dbReference type="EMBL" id="LS483364">
    <property type="protein sequence ID" value="SQF70827.1"/>
    <property type="molecule type" value="Genomic_DNA"/>
</dbReference>
<dbReference type="Proteomes" id="UP000248534">
    <property type="component" value="Chromosome 1"/>
</dbReference>
<protein>
    <submittedName>
        <fullName evidence="1">Uncharacterized protein</fullName>
    </submittedName>
</protein>
<gene>
    <name evidence="1" type="ORF">NCTC11086_00694</name>
</gene>
<accession>A0A2X3YJH8</accession>
<dbReference type="RefSeq" id="WP_145980187.1">
    <property type="nucleotide sequence ID" value="NZ_JAKUVK010000003.1"/>
</dbReference>
<reference evidence="1 2" key="1">
    <citation type="submission" date="2018-06" db="EMBL/GenBank/DDBJ databases">
        <authorList>
            <consortium name="Pathogen Informatics"/>
            <person name="Doyle S."/>
        </authorList>
    </citation>
    <scope>NUCLEOTIDE SEQUENCE [LARGE SCALE GENOMIC DNA]</scope>
    <source>
        <strain evidence="1 2">NCTC11086</strain>
    </source>
</reference>
<evidence type="ECO:0000313" key="1">
    <source>
        <dbReference type="EMBL" id="SQF70827.1"/>
    </source>
</evidence>
<sequence>MDFDGFVAIFDGKQIPNKVALFRFFEQGTYFAVTNIWPSITNWLTALSRIEADSYTFIFKDYDFFLIDDEEE</sequence>
<organism evidence="1 2">
    <name type="scientific">Streptococcus sanguinis</name>
    <dbReference type="NCBI Taxonomy" id="1305"/>
    <lineage>
        <taxon>Bacteria</taxon>
        <taxon>Bacillati</taxon>
        <taxon>Bacillota</taxon>
        <taxon>Bacilli</taxon>
        <taxon>Lactobacillales</taxon>
        <taxon>Streptococcaceae</taxon>
        <taxon>Streptococcus</taxon>
    </lineage>
</organism>